<evidence type="ECO:0000256" key="9">
    <source>
        <dbReference type="SAM" id="Phobius"/>
    </source>
</evidence>
<dbReference type="EMBL" id="JAGIOB010000001">
    <property type="protein sequence ID" value="MBP2417534.1"/>
    <property type="molecule type" value="Genomic_DNA"/>
</dbReference>
<evidence type="ECO:0000256" key="6">
    <source>
        <dbReference type="ARBA" id="ARBA00022989"/>
    </source>
</evidence>
<keyword evidence="8 9" id="KW-0472">Membrane</keyword>
<dbReference type="PROSITE" id="PS51202">
    <property type="entry name" value="RCK_C"/>
    <property type="match status" value="1"/>
</dbReference>
<dbReference type="PANTHER" id="PTHR32507:SF7">
    <property type="entry name" value="K(+)_H(+) ANTIPORTER NHAP2"/>
    <property type="match status" value="1"/>
</dbReference>
<keyword evidence="4" id="KW-1003">Cell membrane</keyword>
<evidence type="ECO:0000313" key="11">
    <source>
        <dbReference type="EMBL" id="MBP2417534.1"/>
    </source>
</evidence>
<gene>
    <name evidence="11" type="ORF">JOF54_002456</name>
</gene>
<dbReference type="Gene3D" id="3.30.70.1450">
    <property type="entry name" value="Regulator of K+ conductance, C-terminal domain"/>
    <property type="match status" value="1"/>
</dbReference>
<organism evidence="11 12">
    <name type="scientific">Microlunatus capsulatus</name>
    <dbReference type="NCBI Taxonomy" id="99117"/>
    <lineage>
        <taxon>Bacteria</taxon>
        <taxon>Bacillati</taxon>
        <taxon>Actinomycetota</taxon>
        <taxon>Actinomycetes</taxon>
        <taxon>Propionibacteriales</taxon>
        <taxon>Propionibacteriaceae</taxon>
        <taxon>Microlunatus</taxon>
    </lineage>
</organism>
<evidence type="ECO:0000313" key="12">
    <source>
        <dbReference type="Proteomes" id="UP000758168"/>
    </source>
</evidence>
<feature type="transmembrane region" description="Helical" evidence="9">
    <location>
        <begin position="185"/>
        <end position="206"/>
    </location>
</feature>
<comment type="subcellular location">
    <subcellularLocation>
        <location evidence="1">Cell membrane</location>
        <topology evidence="1">Multi-pass membrane protein</topology>
    </subcellularLocation>
</comment>
<evidence type="ECO:0000256" key="8">
    <source>
        <dbReference type="ARBA" id="ARBA00023136"/>
    </source>
</evidence>
<evidence type="ECO:0000256" key="4">
    <source>
        <dbReference type="ARBA" id="ARBA00022475"/>
    </source>
</evidence>
<dbReference type="SUPFAM" id="SSF116726">
    <property type="entry name" value="TrkA C-terminal domain-like"/>
    <property type="match status" value="1"/>
</dbReference>
<feature type="transmembrane region" description="Helical" evidence="9">
    <location>
        <begin position="359"/>
        <end position="377"/>
    </location>
</feature>
<feature type="domain" description="RCK C-terminal" evidence="10">
    <location>
        <begin position="402"/>
        <end position="487"/>
    </location>
</feature>
<sequence length="500" mass="52296">MIDLDSVLLVGAVVVILAIVAARIGARVGLPSLLLFLGLGMALGDSGLGVRFDDADLARALGFGALVIILAEGGLTTRWADIRSSTLLALVLATLGIGVSVGLMTLFGYYVLGLDLWIAVLLGAVTSPTDAAAVFSVLRHVPIPHALRGALEAESGLNDAPTVLLVGLASAVAIGQPTHGGVPGLIGLILLELVAGLAVGIGLGWVGVQILRRVALPSSGLYPLAALVWTVFAYGIGALVHASGFAAVYACALMLGNAQLPHRTATRSFVEGIGWIAQIGLFVMLGLLASPGRVTLYAVVVALLAGLFLTFVARPVSVGLSSLAFKVPVRHQLFLSWAGLRGAVPIVLATIPLSEDVPGAVFLFDVVLVFVIVFTCLQAPTLPFVGRLLGLLDDRAATDVEVEVAPLDRISADLLQVRIPEGSRLAGVEIGELRLPRHTVVTLIIRGSEPFNPAPRERIRVGDELLVVTPTAQREVTEDRLRAIGRGGRLARWRDGERTT</sequence>
<comment type="caution">
    <text evidence="11">The sequence shown here is derived from an EMBL/GenBank/DDBJ whole genome shotgun (WGS) entry which is preliminary data.</text>
</comment>
<dbReference type="Gene3D" id="1.20.1530.20">
    <property type="match status" value="1"/>
</dbReference>
<feature type="transmembrane region" description="Helical" evidence="9">
    <location>
        <begin position="334"/>
        <end position="353"/>
    </location>
</feature>
<feature type="transmembrane region" description="Helical" evidence="9">
    <location>
        <begin position="33"/>
        <end position="51"/>
    </location>
</feature>
<evidence type="ECO:0000256" key="7">
    <source>
        <dbReference type="ARBA" id="ARBA00023065"/>
    </source>
</evidence>
<feature type="transmembrane region" description="Helical" evidence="9">
    <location>
        <begin position="6"/>
        <end position="26"/>
    </location>
</feature>
<evidence type="ECO:0000259" key="10">
    <source>
        <dbReference type="PROSITE" id="PS51202"/>
    </source>
</evidence>
<feature type="transmembrane region" description="Helical" evidence="9">
    <location>
        <begin position="87"/>
        <end position="110"/>
    </location>
</feature>
<proteinExistence type="predicted"/>
<keyword evidence="6 9" id="KW-1133">Transmembrane helix</keyword>
<protein>
    <submittedName>
        <fullName evidence="11">Cell volume regulation protein A</fullName>
    </submittedName>
</protein>
<dbReference type="Pfam" id="PF02080">
    <property type="entry name" value="TrkA_C"/>
    <property type="match status" value="1"/>
</dbReference>
<feature type="transmembrane region" description="Helical" evidence="9">
    <location>
        <begin position="57"/>
        <end position="75"/>
    </location>
</feature>
<reference evidence="11 12" key="1">
    <citation type="submission" date="2021-03" db="EMBL/GenBank/DDBJ databases">
        <title>Sequencing the genomes of 1000 actinobacteria strains.</title>
        <authorList>
            <person name="Klenk H.-P."/>
        </authorList>
    </citation>
    <scope>NUCLEOTIDE SEQUENCE [LARGE SCALE GENOMIC DNA]</scope>
    <source>
        <strain evidence="11 12">DSM 12936</strain>
    </source>
</reference>
<dbReference type="InterPro" id="IPR038770">
    <property type="entry name" value="Na+/solute_symporter_sf"/>
</dbReference>
<dbReference type="PANTHER" id="PTHR32507">
    <property type="entry name" value="NA(+)/H(+) ANTIPORTER 1"/>
    <property type="match status" value="1"/>
</dbReference>
<feature type="transmembrane region" description="Helical" evidence="9">
    <location>
        <begin position="226"/>
        <end position="256"/>
    </location>
</feature>
<dbReference type="InterPro" id="IPR036721">
    <property type="entry name" value="RCK_C_sf"/>
</dbReference>
<feature type="transmembrane region" description="Helical" evidence="9">
    <location>
        <begin position="268"/>
        <end position="288"/>
    </location>
</feature>
<keyword evidence="7" id="KW-0406">Ion transport</keyword>
<evidence type="ECO:0000256" key="5">
    <source>
        <dbReference type="ARBA" id="ARBA00022692"/>
    </source>
</evidence>
<feature type="transmembrane region" description="Helical" evidence="9">
    <location>
        <begin position="294"/>
        <end position="313"/>
    </location>
</feature>
<accession>A0ABS4Z906</accession>
<dbReference type="NCBIfam" id="NF003716">
    <property type="entry name" value="PRK05326.1-3"/>
    <property type="match status" value="1"/>
</dbReference>
<dbReference type="RefSeq" id="WP_210056185.1">
    <property type="nucleotide sequence ID" value="NZ_BAAAMH010000003.1"/>
</dbReference>
<keyword evidence="12" id="KW-1185">Reference proteome</keyword>
<dbReference type="NCBIfam" id="NF003715">
    <property type="entry name" value="PRK05326.1-2"/>
    <property type="match status" value="1"/>
</dbReference>
<feature type="transmembrane region" description="Helical" evidence="9">
    <location>
        <begin position="116"/>
        <end position="138"/>
    </location>
</feature>
<evidence type="ECO:0000256" key="1">
    <source>
        <dbReference type="ARBA" id="ARBA00004651"/>
    </source>
</evidence>
<keyword evidence="5 9" id="KW-0812">Transmembrane</keyword>
<dbReference type="Proteomes" id="UP000758168">
    <property type="component" value="Unassembled WGS sequence"/>
</dbReference>
<evidence type="ECO:0000256" key="2">
    <source>
        <dbReference type="ARBA" id="ARBA00022448"/>
    </source>
</evidence>
<keyword evidence="2" id="KW-0813">Transport</keyword>
<keyword evidence="3" id="KW-0050">Antiport</keyword>
<dbReference type="InterPro" id="IPR006037">
    <property type="entry name" value="RCK_C"/>
</dbReference>
<dbReference type="Pfam" id="PF00999">
    <property type="entry name" value="Na_H_Exchanger"/>
    <property type="match status" value="1"/>
</dbReference>
<dbReference type="InterPro" id="IPR006153">
    <property type="entry name" value="Cation/H_exchanger_TM"/>
</dbReference>
<name>A0ABS4Z906_9ACTN</name>
<evidence type="ECO:0000256" key="3">
    <source>
        <dbReference type="ARBA" id="ARBA00022449"/>
    </source>
</evidence>